<protein>
    <submittedName>
        <fullName evidence="3">Acetyltransferase (GNAT) domain-containing protein</fullName>
    </submittedName>
</protein>
<dbReference type="PANTHER" id="PTHR36174">
    <property type="entry name" value="LIPID II:GLYCINE GLYCYLTRANSFERASE"/>
    <property type="match status" value="1"/>
</dbReference>
<evidence type="ECO:0000259" key="2">
    <source>
        <dbReference type="Pfam" id="PF13480"/>
    </source>
</evidence>
<accession>A0A1H7BUT0</accession>
<name>A0A1H7BUT0_9DEIO</name>
<dbReference type="AlphaFoldDB" id="A0A1H7BUT0"/>
<sequence>MRRRMLVRHVRQAEEWRAVLSAIKDYDFYHTPEYHEIEAERLGAEPLLLVGEDASGLAALPVLIRSVEGLGIKDATSVYGYAGLLRSPDALAETDQMQAMLGQMGRSLADLGVVTLFTRLHPLVGHDLALGHGEVATVGSTVSLDLTLSEPEQFAQYRRDHRSDIRRLMRQDFSCRVSRSPQEVALFHELYLESLVRLNASPEYHFSLDYLQAIMARPELDVRLILCEWEGEVVAGATFTFQHPFVQGHLAATGTPFLRHSPMKLIYDATRRISVAEGYEVLHLGGGVGGQRDSLFEFKRGFAPREHDFRVWRWVLDEERYRAACAAVGRPATTEGFFPAYRAPAQTVPALGERPFPEQGRTRPSGAAPAFSARADAPPSAPGQ</sequence>
<dbReference type="InterPro" id="IPR050644">
    <property type="entry name" value="PG_Glycine_Bridge_Synth"/>
</dbReference>
<evidence type="ECO:0000313" key="3">
    <source>
        <dbReference type="EMBL" id="SEJ81423.1"/>
    </source>
</evidence>
<evidence type="ECO:0000313" key="4">
    <source>
        <dbReference type="Proteomes" id="UP000199223"/>
    </source>
</evidence>
<reference evidence="4" key="1">
    <citation type="submission" date="2016-10" db="EMBL/GenBank/DDBJ databases">
        <authorList>
            <person name="Varghese N."/>
            <person name="Submissions S."/>
        </authorList>
    </citation>
    <scope>NUCLEOTIDE SEQUENCE [LARGE SCALE GENOMIC DNA]</scope>
    <source>
        <strain evidence="4">CGMCC 1.10218</strain>
    </source>
</reference>
<feature type="region of interest" description="Disordered" evidence="1">
    <location>
        <begin position="349"/>
        <end position="384"/>
    </location>
</feature>
<proteinExistence type="predicted"/>
<feature type="compositionally biased region" description="Low complexity" evidence="1">
    <location>
        <begin position="364"/>
        <end position="378"/>
    </location>
</feature>
<keyword evidence="4" id="KW-1185">Reference proteome</keyword>
<dbReference type="GO" id="GO:0016740">
    <property type="term" value="F:transferase activity"/>
    <property type="evidence" value="ECO:0007669"/>
    <property type="project" value="UniProtKB-KW"/>
</dbReference>
<dbReference type="STRING" id="856736.SAMN04488058_12026"/>
<evidence type="ECO:0000256" key="1">
    <source>
        <dbReference type="SAM" id="MobiDB-lite"/>
    </source>
</evidence>
<dbReference type="InterPro" id="IPR016181">
    <property type="entry name" value="Acyl_CoA_acyltransferase"/>
</dbReference>
<keyword evidence="3" id="KW-0808">Transferase</keyword>
<gene>
    <name evidence="3" type="ORF">SAMN04488058_12026</name>
</gene>
<organism evidence="3 4">
    <name type="scientific">Deinococcus reticulitermitis</name>
    <dbReference type="NCBI Taxonomy" id="856736"/>
    <lineage>
        <taxon>Bacteria</taxon>
        <taxon>Thermotogati</taxon>
        <taxon>Deinococcota</taxon>
        <taxon>Deinococci</taxon>
        <taxon>Deinococcales</taxon>
        <taxon>Deinococcaceae</taxon>
        <taxon>Deinococcus</taxon>
    </lineage>
</organism>
<dbReference type="Pfam" id="PF13480">
    <property type="entry name" value="Acetyltransf_6"/>
    <property type="match status" value="1"/>
</dbReference>
<dbReference type="SUPFAM" id="SSF55729">
    <property type="entry name" value="Acyl-CoA N-acyltransferases (Nat)"/>
    <property type="match status" value="1"/>
</dbReference>
<dbReference type="InterPro" id="IPR038740">
    <property type="entry name" value="BioF2-like_GNAT_dom"/>
</dbReference>
<feature type="domain" description="BioF2-like acetyltransferase" evidence="2">
    <location>
        <begin position="156"/>
        <end position="288"/>
    </location>
</feature>
<dbReference type="PANTHER" id="PTHR36174:SF1">
    <property type="entry name" value="LIPID II:GLYCINE GLYCYLTRANSFERASE"/>
    <property type="match status" value="1"/>
</dbReference>
<dbReference type="EMBL" id="FNZA01000020">
    <property type="protein sequence ID" value="SEJ81423.1"/>
    <property type="molecule type" value="Genomic_DNA"/>
</dbReference>
<dbReference type="Gene3D" id="3.40.630.30">
    <property type="match status" value="1"/>
</dbReference>
<dbReference type="Proteomes" id="UP000199223">
    <property type="component" value="Unassembled WGS sequence"/>
</dbReference>